<dbReference type="Pfam" id="PF00270">
    <property type="entry name" value="DEAD"/>
    <property type="match status" value="1"/>
</dbReference>
<evidence type="ECO:0000256" key="3">
    <source>
        <dbReference type="ARBA" id="ARBA00022741"/>
    </source>
</evidence>
<dbReference type="CDD" id="cd04488">
    <property type="entry name" value="RecG_wedge_OBF"/>
    <property type="match status" value="1"/>
</dbReference>
<evidence type="ECO:0000256" key="2">
    <source>
        <dbReference type="ARBA" id="ARBA00017846"/>
    </source>
</evidence>
<keyword evidence="3 15" id="KW-0547">Nucleotide-binding</keyword>
<evidence type="ECO:0000256" key="15">
    <source>
        <dbReference type="RuleBase" id="RU363016"/>
    </source>
</evidence>
<dbReference type="Proteomes" id="UP001165367">
    <property type="component" value="Unassembled WGS sequence"/>
</dbReference>
<dbReference type="InterPro" id="IPR027417">
    <property type="entry name" value="P-loop_NTPase"/>
</dbReference>
<keyword evidence="11" id="KW-0413">Isomerase</keyword>
<evidence type="ECO:0000313" key="19">
    <source>
        <dbReference type="Proteomes" id="UP001165367"/>
    </source>
</evidence>
<comment type="function">
    <text evidence="15">Plays a critical role in recombination and DNA repair. Helps process Holliday junction intermediates to mature products by catalyzing branch migration. Has replication fork regression activity, unwinds stalled or blocked replication forks to make a HJ that can be resolved. Has a DNA unwinding activity characteristic of a DNA helicase with 3'-5' polarity.</text>
</comment>
<evidence type="ECO:0000313" key="18">
    <source>
        <dbReference type="EMBL" id="MCG2616399.1"/>
    </source>
</evidence>
<dbReference type="InterPro" id="IPR047112">
    <property type="entry name" value="RecG/Mfd"/>
</dbReference>
<dbReference type="SUPFAM" id="SSF52540">
    <property type="entry name" value="P-loop containing nucleoside triphosphate hydrolases"/>
    <property type="match status" value="2"/>
</dbReference>
<dbReference type="Pfam" id="PF17191">
    <property type="entry name" value="RecG_wedge"/>
    <property type="match status" value="1"/>
</dbReference>
<keyword evidence="9 15" id="KW-0233">DNA recombination</keyword>
<evidence type="ECO:0000256" key="12">
    <source>
        <dbReference type="ARBA" id="ARBA00034617"/>
    </source>
</evidence>
<dbReference type="EMBL" id="JAKLTR010000013">
    <property type="protein sequence ID" value="MCG2616399.1"/>
    <property type="molecule type" value="Genomic_DNA"/>
</dbReference>
<evidence type="ECO:0000256" key="7">
    <source>
        <dbReference type="ARBA" id="ARBA00022840"/>
    </source>
</evidence>
<keyword evidence="8" id="KW-0238">DNA-binding</keyword>
<keyword evidence="6 15" id="KW-0347">Helicase</keyword>
<dbReference type="InterPro" id="IPR011545">
    <property type="entry name" value="DEAD/DEAH_box_helicase_dom"/>
</dbReference>
<evidence type="ECO:0000256" key="5">
    <source>
        <dbReference type="ARBA" id="ARBA00022801"/>
    </source>
</evidence>
<evidence type="ECO:0000256" key="1">
    <source>
        <dbReference type="ARBA" id="ARBA00007504"/>
    </source>
</evidence>
<dbReference type="InterPro" id="IPR014001">
    <property type="entry name" value="Helicase_ATP-bd"/>
</dbReference>
<dbReference type="InterPro" id="IPR045562">
    <property type="entry name" value="RecG_dom3_C"/>
</dbReference>
<dbReference type="Pfam" id="PF00271">
    <property type="entry name" value="Helicase_C"/>
    <property type="match status" value="1"/>
</dbReference>
<feature type="domain" description="Helicase ATP-binding" evidence="16">
    <location>
        <begin position="271"/>
        <end position="433"/>
    </location>
</feature>
<dbReference type="InterPro" id="IPR004609">
    <property type="entry name" value="ATP-dep_DNA_helicase_RecG"/>
</dbReference>
<proteinExistence type="inferred from homology"/>
<evidence type="ECO:0000256" key="11">
    <source>
        <dbReference type="ARBA" id="ARBA00023235"/>
    </source>
</evidence>
<comment type="catalytic activity">
    <reaction evidence="12 15">
        <text>Couples ATP hydrolysis with the unwinding of duplex DNA by translocating in the 3'-5' direction.</text>
        <dbReference type="EC" id="5.6.2.4"/>
    </reaction>
</comment>
<evidence type="ECO:0000256" key="13">
    <source>
        <dbReference type="ARBA" id="ARBA00034808"/>
    </source>
</evidence>
<keyword evidence="5 15" id="KW-0378">Hydrolase</keyword>
<dbReference type="Gene3D" id="3.40.50.300">
    <property type="entry name" value="P-loop containing nucleotide triphosphate hydrolases"/>
    <property type="match status" value="2"/>
</dbReference>
<dbReference type="SMART" id="SM00490">
    <property type="entry name" value="HELICc"/>
    <property type="match status" value="1"/>
</dbReference>
<evidence type="ECO:0000256" key="8">
    <source>
        <dbReference type="ARBA" id="ARBA00023125"/>
    </source>
</evidence>
<dbReference type="CDD" id="cd17992">
    <property type="entry name" value="DEXHc_RecG"/>
    <property type="match status" value="1"/>
</dbReference>
<keyword evidence="19" id="KW-1185">Reference proteome</keyword>
<evidence type="ECO:0000256" key="6">
    <source>
        <dbReference type="ARBA" id="ARBA00022806"/>
    </source>
</evidence>
<dbReference type="Gene3D" id="2.40.50.140">
    <property type="entry name" value="Nucleic acid-binding proteins"/>
    <property type="match status" value="1"/>
</dbReference>
<evidence type="ECO:0000256" key="4">
    <source>
        <dbReference type="ARBA" id="ARBA00022763"/>
    </source>
</evidence>
<evidence type="ECO:0000256" key="10">
    <source>
        <dbReference type="ARBA" id="ARBA00023204"/>
    </source>
</evidence>
<dbReference type="PANTHER" id="PTHR47964">
    <property type="entry name" value="ATP-DEPENDENT DNA HELICASE HOMOLOG RECG, CHLOROPLASTIC"/>
    <property type="match status" value="1"/>
</dbReference>
<evidence type="ECO:0000256" key="9">
    <source>
        <dbReference type="ARBA" id="ARBA00023172"/>
    </source>
</evidence>
<dbReference type="GO" id="GO:0016787">
    <property type="term" value="F:hydrolase activity"/>
    <property type="evidence" value="ECO:0007669"/>
    <property type="project" value="UniProtKB-KW"/>
</dbReference>
<dbReference type="NCBIfam" id="NF008168">
    <property type="entry name" value="PRK10917.2-2"/>
    <property type="match status" value="1"/>
</dbReference>
<dbReference type="PANTHER" id="PTHR47964:SF1">
    <property type="entry name" value="ATP-DEPENDENT DNA HELICASE HOMOLOG RECG, CHLOROPLASTIC"/>
    <property type="match status" value="1"/>
</dbReference>
<accession>A0ABS9KVN3</accession>
<keyword evidence="10 15" id="KW-0234">DNA repair</keyword>
<evidence type="ECO:0000259" key="17">
    <source>
        <dbReference type="PROSITE" id="PS51194"/>
    </source>
</evidence>
<evidence type="ECO:0000256" key="14">
    <source>
        <dbReference type="ARBA" id="ARBA00048988"/>
    </source>
</evidence>
<keyword evidence="4 15" id="KW-0227">DNA damage</keyword>
<dbReference type="SMART" id="SM00487">
    <property type="entry name" value="DEXDc"/>
    <property type="match status" value="1"/>
</dbReference>
<dbReference type="InterPro" id="IPR001650">
    <property type="entry name" value="Helicase_C-like"/>
</dbReference>
<dbReference type="PROSITE" id="PS51192">
    <property type="entry name" value="HELICASE_ATP_BIND_1"/>
    <property type="match status" value="1"/>
</dbReference>
<comment type="similarity">
    <text evidence="1 15">Belongs to the helicase family. RecG subfamily.</text>
</comment>
<dbReference type="GO" id="GO:0003678">
    <property type="term" value="F:DNA helicase activity"/>
    <property type="evidence" value="ECO:0007669"/>
    <property type="project" value="UniProtKB-EC"/>
</dbReference>
<sequence length="686" mass="77862">MGPQRADLLKKELNIFTFRDLLELFPYRHVDKTRVNLIRDLMPGMDYVQVAVKILRFSLLGEGRAKRLVAQVADSTGTMELAWFQGISWIQKNLVEGQSYLVYGRLGFFNQMPQIVHPETEPWTPEKKEGREFLEPVYPATEKLKTRNLGGRQLAKLTHALLAQIHEKDVQENLPDSILSKLQLMSRYQAFRQIHFPSSNVQYSAAVRRLKLEELFLAQLRMNLLRSKRHRFSKGVVFDKVGEQFNTFYKKYLPFDLTGAQKRVLREIRNDSGSGKQMNRLLQGDVGSGKTIVALLTMLLAVDNGYQACLMAPTEILAKQHFATISSLLKEMPVNVELLTGSTKTSARKKLAKSLAEGNLEILIGTHAVIEEAVQFQRLGMVIIDEQHRFGVAQRARLWEKAEIPPHILVMTATPIPRTLAMTAYGDLDYSVIDELPPGRQPITTVHRFETQRSFVMNFLQAEIDKGRQAYIIFPLIEESDKLDYENLYRGYETVKTYFPEPKYWISMVHGRQPADQKEQNMQRFVTGDTQIMVSTTVIEVGVNVPNASVMVIESSEKFGLSQLHQLRGRVGRGAEKSYCVLLTGSKLGNDARERIKIMTSTSNGFEIAEKDLELRGPGDIEGTRQSGMLSFKLANIVEDRPLIEEAKAAVAELLENDPDLVSAENLRLKSFLQQQKGKMAWSKIS</sequence>
<name>A0ABS9KVN3_9BACT</name>
<comment type="catalytic activity">
    <reaction evidence="14 15">
        <text>ATP + H2O = ADP + phosphate + H(+)</text>
        <dbReference type="Rhea" id="RHEA:13065"/>
        <dbReference type="ChEBI" id="CHEBI:15377"/>
        <dbReference type="ChEBI" id="CHEBI:15378"/>
        <dbReference type="ChEBI" id="CHEBI:30616"/>
        <dbReference type="ChEBI" id="CHEBI:43474"/>
        <dbReference type="ChEBI" id="CHEBI:456216"/>
        <dbReference type="EC" id="5.6.2.4"/>
    </reaction>
</comment>
<feature type="domain" description="Helicase C-terminal" evidence="17">
    <location>
        <begin position="459"/>
        <end position="614"/>
    </location>
</feature>
<dbReference type="SUPFAM" id="SSF50249">
    <property type="entry name" value="Nucleic acid-binding proteins"/>
    <property type="match status" value="1"/>
</dbReference>
<evidence type="ECO:0000259" key="16">
    <source>
        <dbReference type="PROSITE" id="PS51192"/>
    </source>
</evidence>
<dbReference type="Pfam" id="PF19833">
    <property type="entry name" value="RecG_dom3_C"/>
    <property type="match status" value="1"/>
</dbReference>
<gene>
    <name evidence="18" type="primary">recG</name>
    <name evidence="18" type="ORF">LZZ85_19015</name>
</gene>
<keyword evidence="7 15" id="KW-0067">ATP-binding</keyword>
<reference evidence="18" key="1">
    <citation type="submission" date="2022-01" db="EMBL/GenBank/DDBJ databases">
        <authorList>
            <person name="Jo J.-H."/>
            <person name="Im W.-T."/>
        </authorList>
    </citation>
    <scope>NUCLEOTIDE SEQUENCE</scope>
    <source>
        <strain evidence="18">NA20</strain>
    </source>
</reference>
<dbReference type="NCBIfam" id="TIGR00643">
    <property type="entry name" value="recG"/>
    <property type="match status" value="1"/>
</dbReference>
<protein>
    <recommendedName>
        <fullName evidence="2 15">ATP-dependent DNA helicase RecG</fullName>
        <ecNumber evidence="13 15">5.6.2.4</ecNumber>
    </recommendedName>
</protein>
<dbReference type="EC" id="5.6.2.4" evidence="13 15"/>
<organism evidence="18 19">
    <name type="scientific">Terrimonas ginsenosidimutans</name>
    <dbReference type="NCBI Taxonomy" id="2908004"/>
    <lineage>
        <taxon>Bacteria</taxon>
        <taxon>Pseudomonadati</taxon>
        <taxon>Bacteroidota</taxon>
        <taxon>Chitinophagia</taxon>
        <taxon>Chitinophagales</taxon>
        <taxon>Chitinophagaceae</taxon>
        <taxon>Terrimonas</taxon>
    </lineage>
</organism>
<dbReference type="InterPro" id="IPR012340">
    <property type="entry name" value="NA-bd_OB-fold"/>
</dbReference>
<dbReference type="NCBIfam" id="NF008165">
    <property type="entry name" value="PRK10917.1-3"/>
    <property type="match status" value="1"/>
</dbReference>
<dbReference type="PROSITE" id="PS51194">
    <property type="entry name" value="HELICASE_CTER"/>
    <property type="match status" value="1"/>
</dbReference>
<comment type="caution">
    <text evidence="18">The sequence shown here is derived from an EMBL/GenBank/DDBJ whole genome shotgun (WGS) entry which is preliminary data.</text>
</comment>
<dbReference type="InterPro" id="IPR033454">
    <property type="entry name" value="RecG_wedge"/>
</dbReference>